<dbReference type="AlphaFoldDB" id="A0AAD9TR74"/>
<reference evidence="2" key="1">
    <citation type="journal article" date="2023" name="Plant J.">
        <title>Genome sequences and population genomics provide insights into the demographic history, inbreeding, and mutation load of two 'living fossil' tree species of Dipteronia.</title>
        <authorList>
            <person name="Feng Y."/>
            <person name="Comes H.P."/>
            <person name="Chen J."/>
            <person name="Zhu S."/>
            <person name="Lu R."/>
            <person name="Zhang X."/>
            <person name="Li P."/>
            <person name="Qiu J."/>
            <person name="Olsen K.M."/>
            <person name="Qiu Y."/>
        </authorList>
    </citation>
    <scope>NUCLEOTIDE SEQUENCE</scope>
    <source>
        <strain evidence="2">KIB01</strain>
    </source>
</reference>
<evidence type="ECO:0000313" key="3">
    <source>
        <dbReference type="Proteomes" id="UP001280121"/>
    </source>
</evidence>
<name>A0AAD9TR74_9ROSI</name>
<evidence type="ECO:0000313" key="2">
    <source>
        <dbReference type="EMBL" id="KAK2640732.1"/>
    </source>
</evidence>
<organism evidence="2 3">
    <name type="scientific">Dipteronia dyeriana</name>
    <dbReference type="NCBI Taxonomy" id="168575"/>
    <lineage>
        <taxon>Eukaryota</taxon>
        <taxon>Viridiplantae</taxon>
        <taxon>Streptophyta</taxon>
        <taxon>Embryophyta</taxon>
        <taxon>Tracheophyta</taxon>
        <taxon>Spermatophyta</taxon>
        <taxon>Magnoliopsida</taxon>
        <taxon>eudicotyledons</taxon>
        <taxon>Gunneridae</taxon>
        <taxon>Pentapetalae</taxon>
        <taxon>rosids</taxon>
        <taxon>malvids</taxon>
        <taxon>Sapindales</taxon>
        <taxon>Sapindaceae</taxon>
        <taxon>Hippocastanoideae</taxon>
        <taxon>Acereae</taxon>
        <taxon>Dipteronia</taxon>
    </lineage>
</organism>
<proteinExistence type="predicted"/>
<keyword evidence="3" id="KW-1185">Reference proteome</keyword>
<gene>
    <name evidence="2" type="ORF">Ddye_022495</name>
</gene>
<evidence type="ECO:0008006" key="4">
    <source>
        <dbReference type="Google" id="ProtNLM"/>
    </source>
</evidence>
<evidence type="ECO:0000256" key="1">
    <source>
        <dbReference type="SAM" id="MobiDB-lite"/>
    </source>
</evidence>
<comment type="caution">
    <text evidence="2">The sequence shown here is derived from an EMBL/GenBank/DDBJ whole genome shotgun (WGS) entry which is preliminary data.</text>
</comment>
<dbReference type="Proteomes" id="UP001280121">
    <property type="component" value="Unassembled WGS sequence"/>
</dbReference>
<protein>
    <recommendedName>
        <fullName evidence="4">L10-interacting MYB domain-containing protein-like</fullName>
    </recommendedName>
</protein>
<accession>A0AAD9TR74</accession>
<dbReference type="EMBL" id="JANJYI010000007">
    <property type="protein sequence ID" value="KAK2640732.1"/>
    <property type="molecule type" value="Genomic_DNA"/>
</dbReference>
<sequence>MSHKTYDDHEVNDNFINSGVHVNIEGGDDDDDDEVDLAEAVFEKKKKGKKPSRSIDSSNSRRKKKWDSMNSYFEVASEVMNARLAKVKAKSVESTTKNDEQYTIPECIEALESLEYIDSDTFNKFMDKIIPCIEWRKAFLAMTEERKR</sequence>
<feature type="region of interest" description="Disordered" evidence="1">
    <location>
        <begin position="42"/>
        <end position="63"/>
    </location>
</feature>